<name>A0ACB8USQ4_9EURO</name>
<evidence type="ECO:0000313" key="1">
    <source>
        <dbReference type="EMBL" id="KAI2384233.1"/>
    </source>
</evidence>
<organism evidence="1">
    <name type="scientific">Ophidiomyces ophidiicola</name>
    <dbReference type="NCBI Taxonomy" id="1387563"/>
    <lineage>
        <taxon>Eukaryota</taxon>
        <taxon>Fungi</taxon>
        <taxon>Dikarya</taxon>
        <taxon>Ascomycota</taxon>
        <taxon>Pezizomycotina</taxon>
        <taxon>Eurotiomycetes</taxon>
        <taxon>Eurotiomycetidae</taxon>
        <taxon>Onygenales</taxon>
        <taxon>Onygenaceae</taxon>
        <taxon>Ophidiomyces</taxon>
    </lineage>
</organism>
<gene>
    <name evidence="1" type="ORF">LOY88_004759</name>
</gene>
<proteinExistence type="predicted"/>
<reference evidence="1" key="1">
    <citation type="journal article" date="2022" name="bioRxiv">
        <title>Population genetic analysis of Ophidiomyces ophidiicola, the causative agent of snake fungal disease, indicates recent introductions to the USA.</title>
        <authorList>
            <person name="Ladner J.T."/>
            <person name="Palmer J.M."/>
            <person name="Ettinger C.L."/>
            <person name="Stajich J.E."/>
            <person name="Farrell T.M."/>
            <person name="Glorioso B.M."/>
            <person name="Lawson B."/>
            <person name="Price S.J."/>
            <person name="Stengle A.G."/>
            <person name="Grear D.A."/>
            <person name="Lorch J.M."/>
        </authorList>
    </citation>
    <scope>NUCLEOTIDE SEQUENCE</scope>
    <source>
        <strain evidence="1">NWHC 24266-5</strain>
    </source>
</reference>
<accession>A0ACB8USQ4</accession>
<sequence>MPAASERTFKAARKRTTTAIKTKILSALQKIETAGDFACCDRVSPSVSPGLHINGLGLVKLPLSQADAAAIIDVCHRSPFGQGTETLVTSVRKCWELDASQFELQNLDVVDRRHPARRVEISNGMFGTLIVCLPSKHDGGEVVVTHQGESRIFESAATSGSSTSFAAWYSDVTHEIKPVKSGYRMVITYNLIHDGPGDTPSFVLVDPNLETAMKGWISEAESGRGLAPELLLYMLSHENPTSRLKFESMKEKDDSHVAQLRSVCKVLDTTLYLGTVERQADGGCDEYDDFPIGTENCEYHEIIDVCYEKTVLGNVVHLDGTKAFDSSDIDNAVTGAPDSENYSGYTGNEGVSATHFYRRTVVVIVPRISRVKFLFKRMLPPKPGMSEWIDRLLCLLSGPKNTDARSEFETIANLVFYHNNKMKRIERPVYFQGDDTLVPFADAILCKVAEGENMDLCERVIDHLSNPLLPPFIEIISKSFCNQACKEGIRLLDTILKKTGSTISLRAMAIPMIANACLEHLGNDILEKKKALEEWQRTNIESSLSLIPSARREDTKHLVWIMTLYPDYRMKSKVNAVLMSGKISPFYEDLLAKMVPYLKIGEHRSTMTSKDPFFEHRITERLNDCDLLNIVCQCQLLKISAMPLYDGLRKAATNAKNGEKGSHALIFPFLKRMISWCLIDIDSPDEECVRFATDFLRLYLELYVKKEPSRMDFTDTDLCTCCCESCQEMNAFLQSPSLRTTRILDSGSKMGHLKTHHKHGLEIKLMKSGDSHFLGITKTSNAHLEWEKRANLAKQMISSLGVRSDVERILGANFYEHIISLIAVQSGEQTLSPIIDRKRPAAQMSGGAEDRVEDSDLVELS</sequence>
<comment type="caution">
    <text evidence="1">The sequence shown here is derived from an EMBL/GenBank/DDBJ whole genome shotgun (WGS) entry which is preliminary data.</text>
</comment>
<dbReference type="EMBL" id="JALBCA010000076">
    <property type="protein sequence ID" value="KAI2384233.1"/>
    <property type="molecule type" value="Genomic_DNA"/>
</dbReference>
<protein>
    <submittedName>
        <fullName evidence="1">Uncharacterized protein</fullName>
    </submittedName>
</protein>